<comment type="caution">
    <text evidence="10">The sequence shown here is derived from an EMBL/GenBank/DDBJ whole genome shotgun (WGS) entry which is preliminary data.</text>
</comment>
<dbReference type="PANTHER" id="PTHR23037">
    <property type="entry name" value="CYTOKINE RECEPTOR"/>
    <property type="match status" value="1"/>
</dbReference>
<accession>A0A9D3SSZ5</accession>
<dbReference type="PANTHER" id="PTHR23037:SF42">
    <property type="entry name" value="CYTOKINE RECEPTOR COMMON SUBUNIT GAMMA ISOFORM X1-RELATED"/>
    <property type="match status" value="1"/>
</dbReference>
<evidence type="ECO:0008006" key="12">
    <source>
        <dbReference type="Google" id="ProtNLM"/>
    </source>
</evidence>
<dbReference type="InterPro" id="IPR013783">
    <property type="entry name" value="Ig-like_fold"/>
</dbReference>
<evidence type="ECO:0000256" key="8">
    <source>
        <dbReference type="SAM" id="Phobius"/>
    </source>
</evidence>
<gene>
    <name evidence="10" type="ORF">KOW79_000265</name>
</gene>
<evidence type="ECO:0000256" key="2">
    <source>
        <dbReference type="ARBA" id="ARBA00022692"/>
    </source>
</evidence>
<sequence length="375" mass="42922">MRFSLFSQLVVWFSQTWGILMCLNIESAHIHSCQCLNDYLFTIRCELNMTSETRPHDALYWLEFYDEREPFVCVLTSQTDPWVCVMNLSTRVEGTFTDTNLFQISFNYSLHGNNNSFVLKNFYKPVDFIQPVPPSNLTLLWKPDEAVFHWLSGYDESIMLVSKLRYQLSIQRKGGVFEVESFETNMSVPVSTFAAYTDYTAHVRSVPHQIHYRGVWSHWGPAISWTTGPINETVSSATVWMALFVLPVILLFYFSYTRCKRCVLNPSPAPHIGDFKQCSIMLPEKVGDLLQREESLQIDNLIEEPNPAQLEKTNDVNDGSNHASFTGSPRSPSMLQSSVDSKVSMGSWTQTWMSAEKGSVTYSDEYCTLSYPISE</sequence>
<evidence type="ECO:0000313" key="11">
    <source>
        <dbReference type="Proteomes" id="UP000824219"/>
    </source>
</evidence>
<evidence type="ECO:0000256" key="5">
    <source>
        <dbReference type="ARBA" id="ARBA00023136"/>
    </source>
</evidence>
<evidence type="ECO:0000256" key="9">
    <source>
        <dbReference type="SAM" id="SignalP"/>
    </source>
</evidence>
<proteinExistence type="predicted"/>
<feature type="region of interest" description="Disordered" evidence="7">
    <location>
        <begin position="308"/>
        <end position="337"/>
    </location>
</feature>
<dbReference type="InterPro" id="IPR036116">
    <property type="entry name" value="FN3_sf"/>
</dbReference>
<keyword evidence="6" id="KW-0675">Receptor</keyword>
<evidence type="ECO:0000256" key="7">
    <source>
        <dbReference type="SAM" id="MobiDB-lite"/>
    </source>
</evidence>
<keyword evidence="4 8" id="KW-1133">Transmembrane helix</keyword>
<keyword evidence="11" id="KW-1185">Reference proteome</keyword>
<dbReference type="GO" id="GO:0004896">
    <property type="term" value="F:cytokine receptor activity"/>
    <property type="evidence" value="ECO:0007669"/>
    <property type="project" value="TreeGrafter"/>
</dbReference>
<reference evidence="10 11" key="1">
    <citation type="submission" date="2021-06" db="EMBL/GenBank/DDBJ databases">
        <title>Chromosome-level genome assembly of the red-tail catfish (Hemibagrus wyckioides).</title>
        <authorList>
            <person name="Shao F."/>
        </authorList>
    </citation>
    <scope>NUCLEOTIDE SEQUENCE [LARGE SCALE GENOMIC DNA]</scope>
    <source>
        <strain evidence="10">EC202008001</strain>
        <tissue evidence="10">Blood</tissue>
    </source>
</reference>
<keyword evidence="2 8" id="KW-0812">Transmembrane</keyword>
<evidence type="ECO:0000256" key="3">
    <source>
        <dbReference type="ARBA" id="ARBA00022729"/>
    </source>
</evidence>
<dbReference type="EMBL" id="JAHKSW010000001">
    <property type="protein sequence ID" value="KAG7335572.1"/>
    <property type="molecule type" value="Genomic_DNA"/>
</dbReference>
<dbReference type="Proteomes" id="UP000824219">
    <property type="component" value="Linkage Group LG01"/>
</dbReference>
<feature type="signal peptide" evidence="9">
    <location>
        <begin position="1"/>
        <end position="18"/>
    </location>
</feature>
<dbReference type="GO" id="GO:0009897">
    <property type="term" value="C:external side of plasma membrane"/>
    <property type="evidence" value="ECO:0007669"/>
    <property type="project" value="TreeGrafter"/>
</dbReference>
<evidence type="ECO:0000256" key="4">
    <source>
        <dbReference type="ARBA" id="ARBA00022989"/>
    </source>
</evidence>
<protein>
    <recommendedName>
        <fullName evidence="12">Fibronectin type-III domain-containing protein</fullName>
    </recommendedName>
</protein>
<dbReference type="Gene3D" id="2.60.40.10">
    <property type="entry name" value="Immunoglobulins"/>
    <property type="match status" value="1"/>
</dbReference>
<feature type="transmembrane region" description="Helical" evidence="8">
    <location>
        <begin position="237"/>
        <end position="256"/>
    </location>
</feature>
<keyword evidence="5 8" id="KW-0472">Membrane</keyword>
<evidence type="ECO:0000313" key="10">
    <source>
        <dbReference type="EMBL" id="KAG7335572.1"/>
    </source>
</evidence>
<organism evidence="10 11">
    <name type="scientific">Hemibagrus wyckioides</name>
    <dbReference type="NCBI Taxonomy" id="337641"/>
    <lineage>
        <taxon>Eukaryota</taxon>
        <taxon>Metazoa</taxon>
        <taxon>Chordata</taxon>
        <taxon>Craniata</taxon>
        <taxon>Vertebrata</taxon>
        <taxon>Euteleostomi</taxon>
        <taxon>Actinopterygii</taxon>
        <taxon>Neopterygii</taxon>
        <taxon>Teleostei</taxon>
        <taxon>Ostariophysi</taxon>
        <taxon>Siluriformes</taxon>
        <taxon>Bagridae</taxon>
        <taxon>Hemibagrus</taxon>
    </lineage>
</organism>
<dbReference type="SUPFAM" id="SSF49265">
    <property type="entry name" value="Fibronectin type III"/>
    <property type="match status" value="1"/>
</dbReference>
<feature type="compositionally biased region" description="Polar residues" evidence="7">
    <location>
        <begin position="316"/>
        <end position="337"/>
    </location>
</feature>
<comment type="subcellular location">
    <subcellularLocation>
        <location evidence="1">Membrane</location>
        <topology evidence="1">Single-pass membrane protein</topology>
    </subcellularLocation>
</comment>
<evidence type="ECO:0000256" key="1">
    <source>
        <dbReference type="ARBA" id="ARBA00004167"/>
    </source>
</evidence>
<evidence type="ECO:0000256" key="6">
    <source>
        <dbReference type="ARBA" id="ARBA00023170"/>
    </source>
</evidence>
<name>A0A9D3SSZ5_9TELE</name>
<dbReference type="GO" id="GO:0016064">
    <property type="term" value="P:immunoglobulin mediated immune response"/>
    <property type="evidence" value="ECO:0007669"/>
    <property type="project" value="TreeGrafter"/>
</dbReference>
<feature type="chain" id="PRO_5038650726" description="Fibronectin type-III domain-containing protein" evidence="9">
    <location>
        <begin position="19"/>
        <end position="375"/>
    </location>
</feature>
<dbReference type="OrthoDB" id="8939865at2759"/>
<dbReference type="AlphaFoldDB" id="A0A9D3SSZ5"/>
<keyword evidence="3 9" id="KW-0732">Signal</keyword>